<dbReference type="Proteomes" id="UP000561369">
    <property type="component" value="Unassembled WGS sequence"/>
</dbReference>
<evidence type="ECO:0000313" key="2">
    <source>
        <dbReference type="Proteomes" id="UP000561369"/>
    </source>
</evidence>
<dbReference type="RefSeq" id="WP_065930329.1">
    <property type="nucleotide sequence ID" value="NZ_JACAQV010000026.1"/>
</dbReference>
<protein>
    <submittedName>
        <fullName evidence="1">Hydroxyquinol 1,2-dioxygenase</fullName>
    </submittedName>
</protein>
<dbReference type="GO" id="GO:0051213">
    <property type="term" value="F:dioxygenase activity"/>
    <property type="evidence" value="ECO:0007669"/>
    <property type="project" value="UniProtKB-KW"/>
</dbReference>
<organism evidence="1 2">
    <name type="scientific">Pseudomonas salomonii</name>
    <dbReference type="NCBI Taxonomy" id="191391"/>
    <lineage>
        <taxon>Bacteria</taxon>
        <taxon>Pseudomonadati</taxon>
        <taxon>Pseudomonadota</taxon>
        <taxon>Gammaproteobacteria</taxon>
        <taxon>Pseudomonadales</taxon>
        <taxon>Pseudomonadaceae</taxon>
        <taxon>Pseudomonas</taxon>
    </lineage>
</organism>
<dbReference type="EMBL" id="JACAQV010000026">
    <property type="protein sequence ID" value="NWF10893.1"/>
    <property type="molecule type" value="Genomic_DNA"/>
</dbReference>
<dbReference type="AlphaFoldDB" id="A0A7Y8GIZ2"/>
<gene>
    <name evidence="1" type="ORF">HX810_24770</name>
</gene>
<comment type="caution">
    <text evidence="1">The sequence shown here is derived from an EMBL/GenBank/DDBJ whole genome shotgun (WGS) entry which is preliminary data.</text>
</comment>
<name>A0A7Y8GIZ2_9PSED</name>
<keyword evidence="1" id="KW-0560">Oxidoreductase</keyword>
<sequence>MYTAFSTSFGSLENHQKGSIEIIQGDARHYAFSNVFDVASKSAPYEKVVVGLNMEYVIETIRAEGVSPWYTCSHDECVISLDGEVRVDFLKLDVAVQEGDGTRLAGESPKGKPMGYILLARGHQCLLPAGCAYRFESSKASTLVQQTIRGPLSVEKWEAICEK</sequence>
<evidence type="ECO:0000313" key="1">
    <source>
        <dbReference type="EMBL" id="NWF10893.1"/>
    </source>
</evidence>
<accession>A0A7Y8GIZ2</accession>
<reference evidence="1 2" key="1">
    <citation type="submission" date="2020-04" db="EMBL/GenBank/DDBJ databases">
        <title>Molecular characterization of pseudomonads from Agaricus bisporus reveal novel blotch 2 pathogens in Western Europe.</title>
        <authorList>
            <person name="Taparia T."/>
            <person name="Krijger M."/>
            <person name="Haynes E."/>
            <person name="Elpinstone J.G."/>
            <person name="Noble R."/>
            <person name="Van Der Wolf J."/>
        </authorList>
    </citation>
    <scope>NUCLEOTIDE SEQUENCE [LARGE SCALE GENOMIC DNA]</scope>
    <source>
        <strain evidence="1 2">IPO3765</strain>
    </source>
</reference>
<proteinExistence type="predicted"/>
<keyword evidence="1" id="KW-0223">Dioxygenase</keyword>